<dbReference type="Pfam" id="PF01381">
    <property type="entry name" value="HTH_3"/>
    <property type="match status" value="1"/>
</dbReference>
<sequence length="397" mass="42635">MSDYIGLRVARWRDISGMTQHDLASAVGVTPAYISMLENGRRPVAKRSLLIALASALQVSITDLTGQPATPRSSDDLAIYGAVPALRGALDDEPEAGPLPSLADVASRTDAVMSARMACDYQSLARLLPPLVADTRQLANSGDEHALALFVRTAVTAALAIKPFGYVDLSARYAERADVAADRLGRQIESAAAAFALAQTALASGTTGGRRRSLMTAVAAAERLGDDGDDAALTWYGMLHLHAALSAASLDIGDSDSHLAEAGAAARRAGSDPWRMEFTSTNVDIWRIGVAVENGEPERAPEYARQVDRSRIRTANRRARMHIDTGRGWYAAGDQDRAILSWLEADEASPAELRSRPSVRELVGQMIRDSRRRGSDELRDLATRVGVDPLDPDHDQT</sequence>
<dbReference type="KEGG" id="saq:Sare_3695"/>
<protein>
    <submittedName>
        <fullName evidence="3">Transcriptional regulator, XRE family</fullName>
    </submittedName>
</protein>
<dbReference type="Gene3D" id="1.10.260.40">
    <property type="entry name" value="lambda repressor-like DNA-binding domains"/>
    <property type="match status" value="1"/>
</dbReference>
<dbReference type="InterPro" id="IPR001387">
    <property type="entry name" value="Cro/C1-type_HTH"/>
</dbReference>
<dbReference type="STRING" id="391037.Sare_3695"/>
<evidence type="ECO:0000256" key="1">
    <source>
        <dbReference type="SAM" id="MobiDB-lite"/>
    </source>
</evidence>
<accession>A8LZX4</accession>
<dbReference type="KEGG" id="saq:Sare_3746"/>
<organism evidence="3">
    <name type="scientific">Salinispora arenicola (strain CNS-205)</name>
    <dbReference type="NCBI Taxonomy" id="391037"/>
    <lineage>
        <taxon>Bacteria</taxon>
        <taxon>Bacillati</taxon>
        <taxon>Actinomycetota</taxon>
        <taxon>Actinomycetes</taxon>
        <taxon>Micromonosporales</taxon>
        <taxon>Micromonosporaceae</taxon>
        <taxon>Salinispora</taxon>
    </lineage>
</organism>
<gene>
    <name evidence="3" type="ordered locus">Sare_3695</name>
    <name evidence="4" type="ordered locus">Sare_3746</name>
</gene>
<feature type="compositionally biased region" description="Basic and acidic residues" evidence="1">
    <location>
        <begin position="368"/>
        <end position="382"/>
    </location>
</feature>
<dbReference type="AlphaFoldDB" id="A8LZX4"/>
<dbReference type="CDD" id="cd00093">
    <property type="entry name" value="HTH_XRE"/>
    <property type="match status" value="1"/>
</dbReference>
<feature type="domain" description="HTH cro/C1-type" evidence="2">
    <location>
        <begin position="9"/>
        <end position="64"/>
    </location>
</feature>
<dbReference type="EMBL" id="CP000850">
    <property type="protein sequence ID" value="ABV99539.1"/>
    <property type="molecule type" value="Genomic_DNA"/>
</dbReference>
<dbReference type="GO" id="GO:0003677">
    <property type="term" value="F:DNA binding"/>
    <property type="evidence" value="ECO:0007669"/>
    <property type="project" value="InterPro"/>
</dbReference>
<dbReference type="EMBL" id="CP000850">
    <property type="protein sequence ID" value="ABV99488.1"/>
    <property type="molecule type" value="Genomic_DNA"/>
</dbReference>
<dbReference type="SMART" id="SM00530">
    <property type="entry name" value="HTH_XRE"/>
    <property type="match status" value="1"/>
</dbReference>
<dbReference type="HOGENOM" id="CLU_033540_2_1_11"/>
<name>A8LZX4_SALAI</name>
<dbReference type="eggNOG" id="COG1396">
    <property type="taxonomic scope" value="Bacteria"/>
</dbReference>
<dbReference type="PROSITE" id="PS50943">
    <property type="entry name" value="HTH_CROC1"/>
    <property type="match status" value="1"/>
</dbReference>
<dbReference type="InterPro" id="IPR010982">
    <property type="entry name" value="Lambda_DNA-bd_dom_sf"/>
</dbReference>
<evidence type="ECO:0000313" key="3">
    <source>
        <dbReference type="EMBL" id="ABV99488.1"/>
    </source>
</evidence>
<evidence type="ECO:0000259" key="2">
    <source>
        <dbReference type="PROSITE" id="PS50943"/>
    </source>
</evidence>
<proteinExistence type="predicted"/>
<feature type="region of interest" description="Disordered" evidence="1">
    <location>
        <begin position="367"/>
        <end position="397"/>
    </location>
</feature>
<dbReference type="SUPFAM" id="SSF47413">
    <property type="entry name" value="lambda repressor-like DNA-binding domains"/>
    <property type="match status" value="1"/>
</dbReference>
<evidence type="ECO:0000313" key="4">
    <source>
        <dbReference type="EMBL" id="ABV99539.1"/>
    </source>
</evidence>
<reference evidence="3" key="1">
    <citation type="submission" date="2007-10" db="EMBL/GenBank/DDBJ databases">
        <title>Complete sequence of Salinispora arenicola CNS-205.</title>
        <authorList>
            <consortium name="US DOE Joint Genome Institute"/>
            <person name="Copeland A."/>
            <person name="Lucas S."/>
            <person name="Lapidus A."/>
            <person name="Barry K."/>
            <person name="Glavina del Rio T."/>
            <person name="Dalin E."/>
            <person name="Tice H."/>
            <person name="Pitluck S."/>
            <person name="Foster B."/>
            <person name="Schmutz J."/>
            <person name="Larimer F."/>
            <person name="Land M."/>
            <person name="Hauser L."/>
            <person name="Kyrpides N."/>
            <person name="Ivanova N."/>
            <person name="Jensen P.R."/>
            <person name="Moore B.S."/>
            <person name="Penn K."/>
            <person name="Jenkins C."/>
            <person name="Udwary D."/>
            <person name="Xiang L."/>
            <person name="Gontang E."/>
            <person name="Richardson P."/>
        </authorList>
    </citation>
    <scope>NUCLEOTIDE SEQUENCE [LARGE SCALE GENOMIC DNA]</scope>
    <source>
        <strain evidence="3">CNS-205</strain>
    </source>
</reference>